<dbReference type="InterPro" id="IPR039426">
    <property type="entry name" value="TonB-dep_rcpt-like"/>
</dbReference>
<evidence type="ECO:0000256" key="8">
    <source>
        <dbReference type="ARBA" id="ARBA00023077"/>
    </source>
</evidence>
<dbReference type="Pfam" id="PF00593">
    <property type="entry name" value="TonB_dep_Rec_b-barrel"/>
    <property type="match status" value="1"/>
</dbReference>
<proteinExistence type="inferred from homology"/>
<evidence type="ECO:0000256" key="9">
    <source>
        <dbReference type="ARBA" id="ARBA00023136"/>
    </source>
</evidence>
<keyword evidence="5 11" id="KW-0812">Transmembrane</keyword>
<evidence type="ECO:0000256" key="2">
    <source>
        <dbReference type="ARBA" id="ARBA00022448"/>
    </source>
</evidence>
<evidence type="ECO:0000313" key="16">
    <source>
        <dbReference type="EMBL" id="MBN8429413.1"/>
    </source>
</evidence>
<dbReference type="InterPro" id="IPR000531">
    <property type="entry name" value="Beta-barrel_TonB"/>
</dbReference>
<evidence type="ECO:0000256" key="12">
    <source>
        <dbReference type="RuleBase" id="RU003357"/>
    </source>
</evidence>
<accession>A0ABS3E284</accession>
<evidence type="ECO:0000256" key="4">
    <source>
        <dbReference type="ARBA" id="ARBA00022496"/>
    </source>
</evidence>
<sequence>MSKAITPTLLATAIAATLPHAAFAAASDDAAAAKRKPAMLEEVTVTAQKRAEGLQEVPISVAALSGERFDSVFAAGDDILALAARVPNLYAESSNGRAAPRFYIRGLGNSDFDLAASQPVSIIFDDVVQENVVLKSFPIFDVEQVEVVRGPQGTLFGRNTTAGVIKFDSRKPTMDNTGYMKVGAGELGTANVEGAFGGALVDGELAGRVSVLRQERADWIDNTYSGEEDALGGFTELAVRGQLLWTPSEDFSALLNVHQRDLDGTASVFRANIYEQGEQGELSPTFDRDSVYFDDGDNNPQMYESAGSSLKLEWDLGDMVLTSISAYEGAEGSSKGDIDGGVAGDGPGFIPFGAVTEDQADVSQITQEIRLASDTPDPLQWQLGGFYYDADLDVTSIDGFFGATTVSHGNTSWALFGQTSYDFSDALTGTVGVRYTYDEKSLVVGEQNVDGFALVIGVAAVQDYAPVEIDDDQLSWETSLNYALDDDASIYVRLSEGFRAQSIQARDVAFEGSPSVADSETITSFELGYKADLLQDTLRLNTAVFYYQIDDIQLTAVGGGGNFNRLLNADKGVGKGFEVDLEWVASENLLITAGAGLADTDIQDADLSTAPCGSGQCTVTDPLTGDGLALIDGNPFQSAPETVFNFTLRYSLPVGNDGEAFFYTDWAYQGETHLALYSAQEYTIDSQFEGGLRAGYTSFSGDYELAFFGRNITDEENIKGQIDFNNLTGFVNDPRILGVEFRKNF</sequence>
<feature type="domain" description="TonB-dependent receptor-like beta-barrel" evidence="14">
    <location>
        <begin position="283"/>
        <end position="711"/>
    </location>
</feature>
<keyword evidence="3 11" id="KW-1134">Transmembrane beta strand</keyword>
<evidence type="ECO:0000259" key="15">
    <source>
        <dbReference type="Pfam" id="PF07715"/>
    </source>
</evidence>
<comment type="similarity">
    <text evidence="11 12">Belongs to the TonB-dependent receptor family.</text>
</comment>
<dbReference type="Pfam" id="PF07715">
    <property type="entry name" value="Plug"/>
    <property type="match status" value="1"/>
</dbReference>
<keyword evidence="13" id="KW-0732">Signal</keyword>
<feature type="chain" id="PRO_5047526253" evidence="13">
    <location>
        <begin position="25"/>
        <end position="745"/>
    </location>
</feature>
<keyword evidence="9 11" id="KW-0472">Membrane</keyword>
<evidence type="ECO:0000256" key="11">
    <source>
        <dbReference type="PROSITE-ProRule" id="PRU01360"/>
    </source>
</evidence>
<keyword evidence="2 11" id="KW-0813">Transport</keyword>
<evidence type="ECO:0000259" key="14">
    <source>
        <dbReference type="Pfam" id="PF00593"/>
    </source>
</evidence>
<keyword evidence="7" id="KW-0406">Ion transport</keyword>
<evidence type="ECO:0000256" key="10">
    <source>
        <dbReference type="ARBA" id="ARBA00023237"/>
    </source>
</evidence>
<dbReference type="EMBL" id="JAEKJR010000001">
    <property type="protein sequence ID" value="MBN8429413.1"/>
    <property type="molecule type" value="Genomic_DNA"/>
</dbReference>
<dbReference type="SUPFAM" id="SSF56935">
    <property type="entry name" value="Porins"/>
    <property type="match status" value="1"/>
</dbReference>
<name>A0ABS3E284_9GAMM</name>
<dbReference type="Gene3D" id="2.40.170.20">
    <property type="entry name" value="TonB-dependent receptor, beta-barrel domain"/>
    <property type="match status" value="1"/>
</dbReference>
<reference evidence="16 17" key="1">
    <citation type="submission" date="2020-12" db="EMBL/GenBank/DDBJ databases">
        <title>Oil enriched cultivation method for isolating marine PHA-producing bacteria.</title>
        <authorList>
            <person name="Zheng W."/>
            <person name="Yu S."/>
            <person name="Huang Y."/>
        </authorList>
    </citation>
    <scope>NUCLEOTIDE SEQUENCE [LARGE SCALE GENOMIC DNA]</scope>
    <source>
        <strain evidence="16 17">SN0-2</strain>
    </source>
</reference>
<evidence type="ECO:0000256" key="6">
    <source>
        <dbReference type="ARBA" id="ARBA00023004"/>
    </source>
</evidence>
<keyword evidence="8 12" id="KW-0798">TonB box</keyword>
<keyword evidence="16" id="KW-0675">Receptor</keyword>
<evidence type="ECO:0000256" key="7">
    <source>
        <dbReference type="ARBA" id="ARBA00023065"/>
    </source>
</evidence>
<dbReference type="RefSeq" id="WP_206998042.1">
    <property type="nucleotide sequence ID" value="NZ_JAEKJR010000001.1"/>
</dbReference>
<evidence type="ECO:0000256" key="13">
    <source>
        <dbReference type="SAM" id="SignalP"/>
    </source>
</evidence>
<dbReference type="Proteomes" id="UP000664293">
    <property type="component" value="Unassembled WGS sequence"/>
</dbReference>
<dbReference type="PANTHER" id="PTHR32552">
    <property type="entry name" value="FERRICHROME IRON RECEPTOR-RELATED"/>
    <property type="match status" value="1"/>
</dbReference>
<feature type="domain" description="TonB-dependent receptor plug" evidence="15">
    <location>
        <begin position="54"/>
        <end position="164"/>
    </location>
</feature>
<comment type="caution">
    <text evidence="16">The sequence shown here is derived from an EMBL/GenBank/DDBJ whole genome shotgun (WGS) entry which is preliminary data.</text>
</comment>
<dbReference type="InterPro" id="IPR036942">
    <property type="entry name" value="Beta-barrel_TonB_sf"/>
</dbReference>
<organism evidence="16 17">
    <name type="scientific">Microbulbifer salipaludis</name>
    <dbReference type="NCBI Taxonomy" id="187980"/>
    <lineage>
        <taxon>Bacteria</taxon>
        <taxon>Pseudomonadati</taxon>
        <taxon>Pseudomonadota</taxon>
        <taxon>Gammaproteobacteria</taxon>
        <taxon>Cellvibrionales</taxon>
        <taxon>Microbulbiferaceae</taxon>
        <taxon>Microbulbifer</taxon>
    </lineage>
</organism>
<protein>
    <submittedName>
        <fullName evidence="16">TonB-dependent receptor</fullName>
    </submittedName>
</protein>
<keyword evidence="10 11" id="KW-0998">Cell outer membrane</keyword>
<keyword evidence="6" id="KW-0408">Iron</keyword>
<dbReference type="PANTHER" id="PTHR32552:SF81">
    <property type="entry name" value="TONB-DEPENDENT OUTER MEMBRANE RECEPTOR"/>
    <property type="match status" value="1"/>
</dbReference>
<comment type="subcellular location">
    <subcellularLocation>
        <location evidence="1 11">Cell outer membrane</location>
        <topology evidence="1 11">Multi-pass membrane protein</topology>
    </subcellularLocation>
</comment>
<keyword evidence="4" id="KW-0410">Iron transport</keyword>
<feature type="signal peptide" evidence="13">
    <location>
        <begin position="1"/>
        <end position="24"/>
    </location>
</feature>
<dbReference type="PROSITE" id="PS52016">
    <property type="entry name" value="TONB_DEPENDENT_REC_3"/>
    <property type="match status" value="1"/>
</dbReference>
<gene>
    <name evidence="16" type="ORF">JF535_00985</name>
</gene>
<evidence type="ECO:0000256" key="3">
    <source>
        <dbReference type="ARBA" id="ARBA00022452"/>
    </source>
</evidence>
<evidence type="ECO:0000256" key="1">
    <source>
        <dbReference type="ARBA" id="ARBA00004571"/>
    </source>
</evidence>
<dbReference type="InterPro" id="IPR012910">
    <property type="entry name" value="Plug_dom"/>
</dbReference>
<keyword evidence="17" id="KW-1185">Reference proteome</keyword>
<evidence type="ECO:0000313" key="17">
    <source>
        <dbReference type="Proteomes" id="UP000664293"/>
    </source>
</evidence>
<evidence type="ECO:0000256" key="5">
    <source>
        <dbReference type="ARBA" id="ARBA00022692"/>
    </source>
</evidence>